<keyword evidence="1" id="KW-0812">Transmembrane</keyword>
<dbReference type="EMBL" id="GIFC01012623">
    <property type="protein sequence ID" value="MXU94706.1"/>
    <property type="molecule type" value="Transcribed_RNA"/>
</dbReference>
<dbReference type="AlphaFoldDB" id="A0A6B0UYR9"/>
<feature type="transmembrane region" description="Helical" evidence="1">
    <location>
        <begin position="52"/>
        <end position="73"/>
    </location>
</feature>
<sequence length="168" mass="18773">MYRLVSPGSSSFPVASSLITASSLGRPVWPCTCRQNFSGASRPASLSSSINLLSTLAILLWINTVTSIFLLWYSLHSLESFCRGAFFSFRFLMVPRRVLLASCLLVMASLTSTSHHRFLLLFPRVGRFSFSRWSFHHRMRFPYVSTCLVSTSSSSFCATVCASACVMW</sequence>
<keyword evidence="1" id="KW-0472">Membrane</keyword>
<accession>A0A6B0UYR9</accession>
<evidence type="ECO:0000313" key="2">
    <source>
        <dbReference type="EMBL" id="MXU94706.1"/>
    </source>
</evidence>
<name>A0A6B0UYR9_IXORI</name>
<keyword evidence="1" id="KW-1133">Transmembrane helix</keyword>
<reference evidence="2" key="1">
    <citation type="submission" date="2019-12" db="EMBL/GenBank/DDBJ databases">
        <title>An insight into the sialome of adult female Ixodes ricinus ticks feeding for 6 days.</title>
        <authorList>
            <person name="Perner J."/>
            <person name="Ribeiro J.M.C."/>
        </authorList>
    </citation>
    <scope>NUCLEOTIDE SEQUENCE</scope>
    <source>
        <strain evidence="2">Semi-engorged</strain>
        <tissue evidence="2">Salivary glands</tissue>
    </source>
</reference>
<evidence type="ECO:0000256" key="1">
    <source>
        <dbReference type="SAM" id="Phobius"/>
    </source>
</evidence>
<proteinExistence type="predicted"/>
<organism evidence="2">
    <name type="scientific">Ixodes ricinus</name>
    <name type="common">Common tick</name>
    <name type="synonym">Acarus ricinus</name>
    <dbReference type="NCBI Taxonomy" id="34613"/>
    <lineage>
        <taxon>Eukaryota</taxon>
        <taxon>Metazoa</taxon>
        <taxon>Ecdysozoa</taxon>
        <taxon>Arthropoda</taxon>
        <taxon>Chelicerata</taxon>
        <taxon>Arachnida</taxon>
        <taxon>Acari</taxon>
        <taxon>Parasitiformes</taxon>
        <taxon>Ixodida</taxon>
        <taxon>Ixodoidea</taxon>
        <taxon>Ixodidae</taxon>
        <taxon>Ixodinae</taxon>
        <taxon>Ixodes</taxon>
    </lineage>
</organism>
<feature type="transmembrane region" description="Helical" evidence="1">
    <location>
        <begin position="98"/>
        <end position="122"/>
    </location>
</feature>
<protein>
    <submittedName>
        <fullName evidence="2">Uncharacterized protein</fullName>
    </submittedName>
</protein>